<dbReference type="PANTHER" id="PTHR14150">
    <property type="entry name" value="U3 SMALL NUCLEOLAR RNA-ASSOCIATED PROTEIN 14"/>
    <property type="match status" value="1"/>
</dbReference>
<evidence type="ECO:0008006" key="7">
    <source>
        <dbReference type="Google" id="ProtNLM"/>
    </source>
</evidence>
<feature type="compositionally biased region" description="Basic and acidic residues" evidence="4">
    <location>
        <begin position="152"/>
        <end position="163"/>
    </location>
</feature>
<evidence type="ECO:0000256" key="3">
    <source>
        <dbReference type="ARBA" id="ARBA00023242"/>
    </source>
</evidence>
<feature type="compositionally biased region" description="Basic and acidic residues" evidence="4">
    <location>
        <begin position="59"/>
        <end position="70"/>
    </location>
</feature>
<feature type="region of interest" description="Disordered" evidence="4">
    <location>
        <begin position="806"/>
        <end position="828"/>
    </location>
</feature>
<evidence type="ECO:0000313" key="6">
    <source>
        <dbReference type="Proteomes" id="UP000019471"/>
    </source>
</evidence>
<protein>
    <recommendedName>
        <fullName evidence="7">U3 small nucleolar RNA-associated protein 14</fullName>
    </recommendedName>
</protein>
<dbReference type="OrthoDB" id="277439at2759"/>
<feature type="compositionally biased region" description="Basic and acidic residues" evidence="4">
    <location>
        <begin position="536"/>
        <end position="561"/>
    </location>
</feature>
<dbReference type="eggNOG" id="KOG2172">
    <property type="taxonomic scope" value="Eukaryota"/>
</dbReference>
<dbReference type="EMBL" id="AMGX01000008">
    <property type="protein sequence ID" value="EXJ71009.1"/>
    <property type="molecule type" value="Genomic_DNA"/>
</dbReference>
<gene>
    <name evidence="5" type="ORF">A1O5_06002</name>
</gene>
<evidence type="ECO:0000313" key="5">
    <source>
        <dbReference type="EMBL" id="EXJ71009.1"/>
    </source>
</evidence>
<dbReference type="GO" id="GO:0006364">
    <property type="term" value="P:rRNA processing"/>
    <property type="evidence" value="ECO:0007669"/>
    <property type="project" value="InterPro"/>
</dbReference>
<feature type="compositionally biased region" description="Low complexity" evidence="4">
    <location>
        <begin position="737"/>
        <end position="748"/>
    </location>
</feature>
<feature type="compositionally biased region" description="Basic and acidic residues" evidence="4">
    <location>
        <begin position="506"/>
        <end position="525"/>
    </location>
</feature>
<feature type="compositionally biased region" description="Acidic residues" evidence="4">
    <location>
        <begin position="164"/>
        <end position="175"/>
    </location>
</feature>
<feature type="compositionally biased region" description="Acidic residues" evidence="4">
    <location>
        <begin position="101"/>
        <end position="113"/>
    </location>
</feature>
<comment type="subcellular location">
    <subcellularLocation>
        <location evidence="1">Nucleus</location>
        <location evidence="1">Nucleolus</location>
    </subcellularLocation>
</comment>
<dbReference type="AlphaFoldDB" id="W9XKW4"/>
<dbReference type="InterPro" id="IPR006709">
    <property type="entry name" value="SSU_processome_Utp14"/>
</dbReference>
<organism evidence="5 6">
    <name type="scientific">Cladophialophora psammophila CBS 110553</name>
    <dbReference type="NCBI Taxonomy" id="1182543"/>
    <lineage>
        <taxon>Eukaryota</taxon>
        <taxon>Fungi</taxon>
        <taxon>Dikarya</taxon>
        <taxon>Ascomycota</taxon>
        <taxon>Pezizomycotina</taxon>
        <taxon>Eurotiomycetes</taxon>
        <taxon>Chaetothyriomycetidae</taxon>
        <taxon>Chaetothyriales</taxon>
        <taxon>Herpotrichiellaceae</taxon>
        <taxon>Cladophialophora</taxon>
    </lineage>
</organism>
<evidence type="ECO:0000256" key="1">
    <source>
        <dbReference type="ARBA" id="ARBA00004604"/>
    </source>
</evidence>
<dbReference type="HOGENOM" id="CLU_003783_0_0_1"/>
<comment type="caution">
    <text evidence="5">The sequence shown here is derived from an EMBL/GenBank/DDBJ whole genome shotgun (WGS) entry which is preliminary data.</text>
</comment>
<feature type="region of interest" description="Disordered" evidence="4">
    <location>
        <begin position="476"/>
        <end position="599"/>
    </location>
</feature>
<feature type="compositionally biased region" description="Basic and acidic residues" evidence="4">
    <location>
        <begin position="479"/>
        <end position="490"/>
    </location>
</feature>
<dbReference type="Proteomes" id="UP000019471">
    <property type="component" value="Unassembled WGS sequence"/>
</dbReference>
<sequence>MPRQAHGRPLQTGRLNAGLRKKPTQNRRLNALEIAEREHPVEIKIRQHRLGQVDDEFEDSHSRADTDERSSKRRKLATTAGNEVEEEGSDLEGNRWHLGVNEEDEDSDIDSEEAFGASDEERFADFTFRGSATTSAEPNHRGGAASLELDDEGKNGEENKNTDDEPDDDFGDEAVDLATAWDMDDQEQVGVSGRRQKNQTRLTNDADDGDNSSQSELDDDPESDDEMSQIEDDAESELSVSDDEGDHSRLLNFVEGLTNGSKTRKVVERRHLQNLPNKPSQFGLGSTEMPSIDLLRYIKDPHQRQSLKILQNSDGRGHEAYKSGIPGRLAPPLAKRQQDRLDRSAAYEETKKELGKWIETVKQSRRAEHLSFPLVDTAAAGMLSNKQLGPTSTAEPMTSLESAIRNIIMESGMQSRDSRSQEDQERAFEELHEKKMPLAEIQARRAELRRARDLMFREEIRARRIKKIKSKAYRRIHRKERENASQEHRSLLAAQGLIDSEEEREQNERRRAEERMGARHRESKWAKNAKATGRATWDEEARHGVADLARRDEELRRRIEGKASAVSDESGSESSDFEGFSGTDDERENLETRLDDVERDEVDTFETRLGSMAFMKKAEAARKAANEEEIRKIRRSLHSDEVESVSQAHFEDDAPTGRQKFGVASGDIPVKPQVHVSKSEFEEPESEAELEDIRDQDQREGLKDNSPTATLLEIEETILDRSSTRSLKRPGAKQTGSSNQKNNLSSQNFLPRLAKNGETLKKTKRVPRSRLDDYTSPSESENEQDERTALAQAIFAGSGEIQREFAREKRETVEEEGDQVIDDGLPGWGSWTGEGISKKAQKRVKGRYLTTVKGVAEEKRQDASLEKVIINEKRVKKNGKYLASELPHPFESRQQYERSLRLPLGPEWTTKTTFQDGTKPRVLIKQGIIRPMARPLG</sequence>
<evidence type="ECO:0000256" key="4">
    <source>
        <dbReference type="SAM" id="MobiDB-lite"/>
    </source>
</evidence>
<keyword evidence="6" id="KW-1185">Reference proteome</keyword>
<dbReference type="RefSeq" id="XP_007744788.1">
    <property type="nucleotide sequence ID" value="XM_007746598.1"/>
</dbReference>
<dbReference type="PANTHER" id="PTHR14150:SF12">
    <property type="entry name" value="U3 SMALL NUCLEOLAR RNA-ASSOCIATED PROTEIN 14 HOMOLOG A"/>
    <property type="match status" value="1"/>
</dbReference>
<feature type="region of interest" description="Disordered" evidence="4">
    <location>
        <begin position="635"/>
        <end position="788"/>
    </location>
</feature>
<evidence type="ECO:0000256" key="2">
    <source>
        <dbReference type="ARBA" id="ARBA00022553"/>
    </source>
</evidence>
<dbReference type="STRING" id="1182543.W9XKW4"/>
<keyword evidence="2" id="KW-0597">Phosphoprotein</keyword>
<accession>W9XKW4</accession>
<dbReference type="GeneID" id="19190715"/>
<feature type="compositionally biased region" description="Basic and acidic residues" evidence="4">
    <location>
        <begin position="691"/>
        <end position="703"/>
    </location>
</feature>
<keyword evidence="3" id="KW-0539">Nucleus</keyword>
<feature type="compositionally biased region" description="Acidic residues" evidence="4">
    <location>
        <begin position="205"/>
        <end position="245"/>
    </location>
</feature>
<feature type="region of interest" description="Disordered" evidence="4">
    <location>
        <begin position="1"/>
        <end position="254"/>
    </location>
</feature>
<dbReference type="GO" id="GO:0032040">
    <property type="term" value="C:small-subunit processome"/>
    <property type="evidence" value="ECO:0007669"/>
    <property type="project" value="InterPro"/>
</dbReference>
<dbReference type="Pfam" id="PF04615">
    <property type="entry name" value="Utp14"/>
    <property type="match status" value="1"/>
</dbReference>
<proteinExistence type="predicted"/>
<feature type="compositionally biased region" description="Low complexity" evidence="4">
    <location>
        <begin position="567"/>
        <end position="582"/>
    </location>
</feature>
<feature type="compositionally biased region" description="Basic and acidic residues" evidence="4">
    <location>
        <begin position="34"/>
        <end position="45"/>
    </location>
</feature>
<reference evidence="5 6" key="1">
    <citation type="submission" date="2013-03" db="EMBL/GenBank/DDBJ databases">
        <title>The Genome Sequence of Cladophialophora psammophila CBS 110553.</title>
        <authorList>
            <consortium name="The Broad Institute Genomics Platform"/>
            <person name="Cuomo C."/>
            <person name="de Hoog S."/>
            <person name="Gorbushina A."/>
            <person name="Walker B."/>
            <person name="Young S.K."/>
            <person name="Zeng Q."/>
            <person name="Gargeya S."/>
            <person name="Fitzgerald M."/>
            <person name="Haas B."/>
            <person name="Abouelleil A."/>
            <person name="Allen A.W."/>
            <person name="Alvarado L."/>
            <person name="Arachchi H.M."/>
            <person name="Berlin A.M."/>
            <person name="Chapman S.B."/>
            <person name="Gainer-Dewar J."/>
            <person name="Goldberg J."/>
            <person name="Griggs A."/>
            <person name="Gujja S."/>
            <person name="Hansen M."/>
            <person name="Howarth C."/>
            <person name="Imamovic A."/>
            <person name="Ireland A."/>
            <person name="Larimer J."/>
            <person name="McCowan C."/>
            <person name="Murphy C."/>
            <person name="Pearson M."/>
            <person name="Poon T.W."/>
            <person name="Priest M."/>
            <person name="Roberts A."/>
            <person name="Saif S."/>
            <person name="Shea T."/>
            <person name="Sisk P."/>
            <person name="Sykes S."/>
            <person name="Wortman J."/>
            <person name="Nusbaum C."/>
            <person name="Birren B."/>
        </authorList>
    </citation>
    <scope>NUCLEOTIDE SEQUENCE [LARGE SCALE GENOMIC DNA]</scope>
    <source>
        <strain evidence="5 6">CBS 110553</strain>
    </source>
</reference>
<name>W9XKW4_9EURO</name>